<keyword evidence="6 8" id="KW-1133">Transmembrane helix</keyword>
<evidence type="ECO:0000313" key="9">
    <source>
        <dbReference type="EMBL" id="MEQ2439866.1"/>
    </source>
</evidence>
<feature type="transmembrane region" description="Helical" evidence="8">
    <location>
        <begin position="82"/>
        <end position="101"/>
    </location>
</feature>
<comment type="similarity">
    <text evidence="2">Belongs to the MreD family.</text>
</comment>
<keyword evidence="3" id="KW-1003">Cell membrane</keyword>
<feature type="transmembrane region" description="Helical" evidence="8">
    <location>
        <begin position="138"/>
        <end position="160"/>
    </location>
</feature>
<dbReference type="RefSeq" id="WP_349218132.1">
    <property type="nucleotide sequence ID" value="NZ_JBBMFD010000003.1"/>
</dbReference>
<proteinExistence type="inferred from homology"/>
<sequence>MKPEQKKQIGKWVCYALYLLLLFLLQVTPGVFPAIFGVKPVFLLPAVICAAMFEGEFRGSILAVVAGLLWDTSRLRPFGYSAILLLIFACLCGLLIVYFMRNNVLTALLYCFGGFLVYELIDWLIYFVPYSNGDAIQALYQVVLPRIVYSMLFVPLFYWLSSKLAKRLAVEPQ</sequence>
<comment type="subcellular location">
    <subcellularLocation>
        <location evidence="1">Cell membrane</location>
        <topology evidence="1">Multi-pass membrane protein</topology>
    </subcellularLocation>
</comment>
<keyword evidence="10" id="KW-1185">Reference proteome</keyword>
<reference evidence="9 10" key="1">
    <citation type="submission" date="2024-03" db="EMBL/GenBank/DDBJ databases">
        <title>Human intestinal bacterial collection.</title>
        <authorList>
            <person name="Pauvert C."/>
            <person name="Hitch T.C.A."/>
            <person name="Clavel T."/>
        </authorList>
    </citation>
    <scope>NUCLEOTIDE SEQUENCE [LARGE SCALE GENOMIC DNA]</scope>
    <source>
        <strain evidence="9 10">CLA-JM-H44</strain>
    </source>
</reference>
<evidence type="ECO:0000256" key="8">
    <source>
        <dbReference type="SAM" id="Phobius"/>
    </source>
</evidence>
<feature type="transmembrane region" description="Helical" evidence="8">
    <location>
        <begin position="12"/>
        <end position="36"/>
    </location>
</feature>
<name>A0ABV1DXT7_9FIRM</name>
<dbReference type="EMBL" id="JBBMFD010000003">
    <property type="protein sequence ID" value="MEQ2439866.1"/>
    <property type="molecule type" value="Genomic_DNA"/>
</dbReference>
<evidence type="ECO:0000256" key="7">
    <source>
        <dbReference type="ARBA" id="ARBA00023136"/>
    </source>
</evidence>
<dbReference type="NCBIfam" id="TIGR03426">
    <property type="entry name" value="shape_MreD"/>
    <property type="match status" value="1"/>
</dbReference>
<evidence type="ECO:0000313" key="10">
    <source>
        <dbReference type="Proteomes" id="UP001489509"/>
    </source>
</evidence>
<evidence type="ECO:0000256" key="3">
    <source>
        <dbReference type="ARBA" id="ARBA00022475"/>
    </source>
</evidence>
<comment type="caution">
    <text evidence="9">The sequence shown here is derived from an EMBL/GenBank/DDBJ whole genome shotgun (WGS) entry which is preliminary data.</text>
</comment>
<evidence type="ECO:0000256" key="1">
    <source>
        <dbReference type="ARBA" id="ARBA00004651"/>
    </source>
</evidence>
<evidence type="ECO:0000256" key="5">
    <source>
        <dbReference type="ARBA" id="ARBA00022960"/>
    </source>
</evidence>
<keyword evidence="5" id="KW-0133">Cell shape</keyword>
<evidence type="ECO:0000256" key="2">
    <source>
        <dbReference type="ARBA" id="ARBA00007776"/>
    </source>
</evidence>
<protein>
    <submittedName>
        <fullName evidence="9">Rod shape-determining protein MreD</fullName>
    </submittedName>
</protein>
<feature type="transmembrane region" description="Helical" evidence="8">
    <location>
        <begin position="107"/>
        <end position="126"/>
    </location>
</feature>
<evidence type="ECO:0000256" key="4">
    <source>
        <dbReference type="ARBA" id="ARBA00022692"/>
    </source>
</evidence>
<keyword evidence="7 8" id="KW-0472">Membrane</keyword>
<dbReference type="Proteomes" id="UP001489509">
    <property type="component" value="Unassembled WGS sequence"/>
</dbReference>
<dbReference type="InterPro" id="IPR007227">
    <property type="entry name" value="Cell_shape_determining_MreD"/>
</dbReference>
<evidence type="ECO:0000256" key="6">
    <source>
        <dbReference type="ARBA" id="ARBA00022989"/>
    </source>
</evidence>
<gene>
    <name evidence="9" type="primary">mreD</name>
    <name evidence="9" type="ORF">WMO26_03385</name>
</gene>
<accession>A0ABV1DXT7</accession>
<keyword evidence="4 8" id="KW-0812">Transmembrane</keyword>
<dbReference type="Pfam" id="PF04093">
    <property type="entry name" value="MreD"/>
    <property type="match status" value="1"/>
</dbReference>
<organism evidence="9 10">
    <name type="scientific">Solibaculum intestinale</name>
    <dbReference type="NCBI Taxonomy" id="3133165"/>
    <lineage>
        <taxon>Bacteria</taxon>
        <taxon>Bacillati</taxon>
        <taxon>Bacillota</taxon>
        <taxon>Clostridia</taxon>
        <taxon>Eubacteriales</taxon>
        <taxon>Oscillospiraceae</taxon>
        <taxon>Solibaculum</taxon>
    </lineage>
</organism>